<evidence type="ECO:0000313" key="2">
    <source>
        <dbReference type="Proteomes" id="UP000284853"/>
    </source>
</evidence>
<organism evidence="1 2">
    <name type="scientific">Rahnella variigena</name>
    <dbReference type="NCBI Taxonomy" id="574964"/>
    <lineage>
        <taxon>Bacteria</taxon>
        <taxon>Pseudomonadati</taxon>
        <taxon>Pseudomonadota</taxon>
        <taxon>Gammaproteobacteria</taxon>
        <taxon>Enterobacterales</taxon>
        <taxon>Yersiniaceae</taxon>
        <taxon>Rahnella</taxon>
    </lineage>
</organism>
<dbReference type="EMBL" id="NSDJ01000001">
    <property type="protein sequence ID" value="RKF69434.1"/>
    <property type="molecule type" value="Genomic_DNA"/>
</dbReference>
<reference evidence="1 2" key="1">
    <citation type="submission" date="2017-08" db="EMBL/GenBank/DDBJ databases">
        <title>Comparative genomics of bacteria isolated from necrotic lesions of AOD affected trees.</title>
        <authorList>
            <person name="Doonan J."/>
            <person name="Denman S."/>
            <person name="Mcdonald J.E."/>
        </authorList>
    </citation>
    <scope>NUCLEOTIDE SEQUENCE [LARGE SCALE GENOMIC DNA]</scope>
    <source>
        <strain evidence="1 2">CIP 105588</strain>
    </source>
</reference>
<sequence length="64" mass="7110">MKKARSPEARALPGLWSVWADAHGVDLELEVEVEVEVEVEFKSRPIATALAKKALLQRWAGNVL</sequence>
<evidence type="ECO:0000313" key="1">
    <source>
        <dbReference type="EMBL" id="RKF69434.1"/>
    </source>
</evidence>
<gene>
    <name evidence="1" type="ORF">CKQ54_14145</name>
</gene>
<accession>A0ABX9PXN6</accession>
<proteinExistence type="predicted"/>
<protein>
    <submittedName>
        <fullName evidence="1">Uncharacterized protein</fullName>
    </submittedName>
</protein>
<keyword evidence="2" id="KW-1185">Reference proteome</keyword>
<name>A0ABX9PXN6_9GAMM</name>
<comment type="caution">
    <text evidence="1">The sequence shown here is derived from an EMBL/GenBank/DDBJ whole genome shotgun (WGS) entry which is preliminary data.</text>
</comment>
<dbReference type="Proteomes" id="UP000284853">
    <property type="component" value="Unassembled WGS sequence"/>
</dbReference>